<name>C5LHW9_PERM5</name>
<accession>C5LHW9</accession>
<keyword evidence="2" id="KW-1185">Reference proteome</keyword>
<dbReference type="PANTHER" id="PTHR31362:SF0">
    <property type="entry name" value="EXOSTOSIN DOMAIN-CONTAINING PROTEIN-RELATED"/>
    <property type="match status" value="1"/>
</dbReference>
<dbReference type="EMBL" id="GG682149">
    <property type="protein sequence ID" value="EER03723.1"/>
    <property type="molecule type" value="Genomic_DNA"/>
</dbReference>
<dbReference type="InterPro" id="IPR005049">
    <property type="entry name" value="STL-like"/>
</dbReference>
<evidence type="ECO:0000313" key="1">
    <source>
        <dbReference type="EMBL" id="EER03723.1"/>
    </source>
</evidence>
<evidence type="ECO:0000313" key="2">
    <source>
        <dbReference type="Proteomes" id="UP000007800"/>
    </source>
</evidence>
<gene>
    <name evidence="1" type="ORF">Pmar_PMAR023021</name>
</gene>
<reference evidence="1 2" key="1">
    <citation type="submission" date="2008-07" db="EMBL/GenBank/DDBJ databases">
        <authorList>
            <person name="El-Sayed N."/>
            <person name="Caler E."/>
            <person name="Inman J."/>
            <person name="Amedeo P."/>
            <person name="Hass B."/>
            <person name="Wortman J."/>
        </authorList>
    </citation>
    <scope>NUCLEOTIDE SEQUENCE [LARGE SCALE GENOMIC DNA]</scope>
    <source>
        <strain evidence="2">ATCC 50983 / TXsc</strain>
    </source>
</reference>
<dbReference type="RefSeq" id="XP_002771907.1">
    <property type="nucleotide sequence ID" value="XM_002771861.1"/>
</dbReference>
<dbReference type="InParanoid" id="C5LHW9"/>
<protein>
    <submittedName>
        <fullName evidence="1">Uncharacterized protein</fullName>
    </submittedName>
</protein>
<dbReference type="GeneID" id="9048217"/>
<dbReference type="Proteomes" id="UP000007800">
    <property type="component" value="Unassembled WGS sequence"/>
</dbReference>
<dbReference type="AlphaFoldDB" id="C5LHW9"/>
<sequence>MVLGAYLETVLGPLPVDFHQLQTSAFLLAPPTFTPLNAQACLFKAYDALWGLYLPVTVSIYPYSIVRSHLEQVHGRVSDIWRSFVLQRLLWDLGASVAVAGRTWVRQLRNSHDYLADFIAEDDVMMVILIVAMQLWIGVQEGRGHDEVSGRMDPN</sequence>
<dbReference type="Pfam" id="PF03385">
    <property type="entry name" value="STELLO"/>
    <property type="match status" value="1"/>
</dbReference>
<dbReference type="PANTHER" id="PTHR31362">
    <property type="entry name" value="GLYCOSYLTRANSFERASE STELLO1-RELATED"/>
    <property type="match status" value="1"/>
</dbReference>
<proteinExistence type="predicted"/>
<dbReference type="OrthoDB" id="408493at2759"/>
<organism evidence="2">
    <name type="scientific">Perkinsus marinus (strain ATCC 50983 / TXsc)</name>
    <dbReference type="NCBI Taxonomy" id="423536"/>
    <lineage>
        <taxon>Eukaryota</taxon>
        <taxon>Sar</taxon>
        <taxon>Alveolata</taxon>
        <taxon>Perkinsozoa</taxon>
        <taxon>Perkinsea</taxon>
        <taxon>Perkinsida</taxon>
        <taxon>Perkinsidae</taxon>
        <taxon>Perkinsus</taxon>
    </lineage>
</organism>